<protein>
    <submittedName>
        <fullName evidence="1">Uncharacterized protein</fullName>
    </submittedName>
</protein>
<proteinExistence type="predicted"/>
<evidence type="ECO:0000313" key="2">
    <source>
        <dbReference type="Proteomes" id="UP000325313"/>
    </source>
</evidence>
<sequence>MIVVHPSKRQATEFKTVGDHQNQPGAQPIALLGYIEVRSMSAGYLLRLALPSTHRIALAGAQPIALVGYIFTEKKINHGQVMSA</sequence>
<dbReference type="AlphaFoldDB" id="A0A5B0NS48"/>
<reference evidence="1 2" key="1">
    <citation type="submission" date="2019-05" db="EMBL/GenBank/DDBJ databases">
        <title>Emergence of the Ug99 lineage of the wheat stem rust pathogen through somatic hybridization.</title>
        <authorList>
            <person name="Li F."/>
            <person name="Upadhyaya N.M."/>
            <person name="Sperschneider J."/>
            <person name="Matny O."/>
            <person name="Nguyen-Phuc H."/>
            <person name="Mago R."/>
            <person name="Raley C."/>
            <person name="Miller M.E."/>
            <person name="Silverstein K.A.T."/>
            <person name="Henningsen E."/>
            <person name="Hirsch C.D."/>
            <person name="Visser B."/>
            <person name="Pretorius Z.A."/>
            <person name="Steffenson B.J."/>
            <person name="Schwessinger B."/>
            <person name="Dodds P.N."/>
            <person name="Figueroa M."/>
        </authorList>
    </citation>
    <scope>NUCLEOTIDE SEQUENCE [LARGE SCALE GENOMIC DNA]</scope>
    <source>
        <strain evidence="1 2">Ug99</strain>
    </source>
</reference>
<comment type="caution">
    <text evidence="1">The sequence shown here is derived from an EMBL/GenBank/DDBJ whole genome shotgun (WGS) entry which is preliminary data.</text>
</comment>
<evidence type="ECO:0000313" key="1">
    <source>
        <dbReference type="EMBL" id="KAA1092107.1"/>
    </source>
</evidence>
<gene>
    <name evidence="1" type="ORF">PGTUg99_019872</name>
</gene>
<dbReference type="EMBL" id="VDEP01000378">
    <property type="protein sequence ID" value="KAA1092107.1"/>
    <property type="molecule type" value="Genomic_DNA"/>
</dbReference>
<organism evidence="1 2">
    <name type="scientific">Puccinia graminis f. sp. tritici</name>
    <dbReference type="NCBI Taxonomy" id="56615"/>
    <lineage>
        <taxon>Eukaryota</taxon>
        <taxon>Fungi</taxon>
        <taxon>Dikarya</taxon>
        <taxon>Basidiomycota</taxon>
        <taxon>Pucciniomycotina</taxon>
        <taxon>Pucciniomycetes</taxon>
        <taxon>Pucciniales</taxon>
        <taxon>Pucciniaceae</taxon>
        <taxon>Puccinia</taxon>
    </lineage>
</organism>
<name>A0A5B0NS48_PUCGR</name>
<dbReference type="Proteomes" id="UP000325313">
    <property type="component" value="Unassembled WGS sequence"/>
</dbReference>
<accession>A0A5B0NS48</accession>